<feature type="region of interest" description="Disordered" evidence="1">
    <location>
        <begin position="116"/>
        <end position="178"/>
    </location>
</feature>
<dbReference type="AlphaFoldDB" id="A0A2H3JAY5"/>
<organism evidence="2 3">
    <name type="scientific">Wolfiporia cocos (strain MD-104)</name>
    <name type="common">Brown rot fungus</name>
    <dbReference type="NCBI Taxonomy" id="742152"/>
    <lineage>
        <taxon>Eukaryota</taxon>
        <taxon>Fungi</taxon>
        <taxon>Dikarya</taxon>
        <taxon>Basidiomycota</taxon>
        <taxon>Agaricomycotina</taxon>
        <taxon>Agaricomycetes</taxon>
        <taxon>Polyporales</taxon>
        <taxon>Phaeolaceae</taxon>
        <taxon>Wolfiporia</taxon>
    </lineage>
</organism>
<feature type="compositionally biased region" description="Basic residues" evidence="1">
    <location>
        <begin position="156"/>
        <end position="171"/>
    </location>
</feature>
<protein>
    <submittedName>
        <fullName evidence="2">Uncharacterized protein</fullName>
    </submittedName>
</protein>
<evidence type="ECO:0000256" key="1">
    <source>
        <dbReference type="SAM" id="MobiDB-lite"/>
    </source>
</evidence>
<evidence type="ECO:0000313" key="3">
    <source>
        <dbReference type="Proteomes" id="UP000218811"/>
    </source>
</evidence>
<accession>A0A2H3JAY5</accession>
<gene>
    <name evidence="2" type="ORF">WOLCODRAFT_147209</name>
</gene>
<proteinExistence type="predicted"/>
<sequence>MSPRDQVHGDHTSDLARESDPHLVWARKLACWIPPRACIPHSAHALLGDFRIEIQIHSSFPMPPISGTSPSEPICGASPSGAVHLFPAATARPPVTCATVSLASCHRPIAIAALPRSATTAPSRRLRPPRPAAPPHRSLRPTPITTGWPPGASKLPRTRGARSHLRSARGRRNSDPGDAEVIWARPGRAAAAGPLESFCNFSLVNFASARIRTAPTALACFARVRAAHTGPRCGALRVWECEGGVSVLPAGSPGHAVAYASAP</sequence>
<keyword evidence="3" id="KW-1185">Reference proteome</keyword>
<name>A0A2H3JAY5_WOLCO</name>
<dbReference type="Proteomes" id="UP000218811">
    <property type="component" value="Unassembled WGS sequence"/>
</dbReference>
<reference evidence="2 3" key="1">
    <citation type="journal article" date="2012" name="Science">
        <title>The Paleozoic origin of enzymatic lignin decomposition reconstructed from 31 fungal genomes.</title>
        <authorList>
            <person name="Floudas D."/>
            <person name="Binder M."/>
            <person name="Riley R."/>
            <person name="Barry K."/>
            <person name="Blanchette R.A."/>
            <person name="Henrissat B."/>
            <person name="Martinez A.T."/>
            <person name="Otillar R."/>
            <person name="Spatafora J.W."/>
            <person name="Yadav J.S."/>
            <person name="Aerts A."/>
            <person name="Benoit I."/>
            <person name="Boyd A."/>
            <person name="Carlson A."/>
            <person name="Copeland A."/>
            <person name="Coutinho P.M."/>
            <person name="de Vries R.P."/>
            <person name="Ferreira P."/>
            <person name="Findley K."/>
            <person name="Foster B."/>
            <person name="Gaskell J."/>
            <person name="Glotzer D."/>
            <person name="Gorecki P."/>
            <person name="Heitman J."/>
            <person name="Hesse C."/>
            <person name="Hori C."/>
            <person name="Igarashi K."/>
            <person name="Jurgens J.A."/>
            <person name="Kallen N."/>
            <person name="Kersten P."/>
            <person name="Kohler A."/>
            <person name="Kuees U."/>
            <person name="Kumar T.K.A."/>
            <person name="Kuo A."/>
            <person name="LaButti K."/>
            <person name="Larrondo L.F."/>
            <person name="Lindquist E."/>
            <person name="Ling A."/>
            <person name="Lombard V."/>
            <person name="Lucas S."/>
            <person name="Lundell T."/>
            <person name="Martin R."/>
            <person name="McLaughlin D.J."/>
            <person name="Morgenstern I."/>
            <person name="Morin E."/>
            <person name="Murat C."/>
            <person name="Nagy L.G."/>
            <person name="Nolan M."/>
            <person name="Ohm R.A."/>
            <person name="Patyshakuliyeva A."/>
            <person name="Rokas A."/>
            <person name="Ruiz-Duenas F.J."/>
            <person name="Sabat G."/>
            <person name="Salamov A."/>
            <person name="Samejima M."/>
            <person name="Schmutz J."/>
            <person name="Slot J.C."/>
            <person name="St John F."/>
            <person name="Stenlid J."/>
            <person name="Sun H."/>
            <person name="Sun S."/>
            <person name="Syed K."/>
            <person name="Tsang A."/>
            <person name="Wiebenga A."/>
            <person name="Young D."/>
            <person name="Pisabarro A."/>
            <person name="Eastwood D.C."/>
            <person name="Martin F."/>
            <person name="Cullen D."/>
            <person name="Grigoriev I.V."/>
            <person name="Hibbett D.S."/>
        </authorList>
    </citation>
    <scope>NUCLEOTIDE SEQUENCE [LARGE SCALE GENOMIC DNA]</scope>
    <source>
        <strain evidence="2 3">MD-104</strain>
    </source>
</reference>
<dbReference type="EMBL" id="KB467831">
    <property type="protein sequence ID" value="PCH33107.1"/>
    <property type="molecule type" value="Genomic_DNA"/>
</dbReference>
<evidence type="ECO:0000313" key="2">
    <source>
        <dbReference type="EMBL" id="PCH33107.1"/>
    </source>
</evidence>